<dbReference type="Proteomes" id="UP001208570">
    <property type="component" value="Unassembled WGS sequence"/>
</dbReference>
<dbReference type="SUPFAM" id="SSF53300">
    <property type="entry name" value="vWA-like"/>
    <property type="match status" value="3"/>
</dbReference>
<accession>A0AAD9JGN5</accession>
<keyword evidence="4" id="KW-1185">Reference proteome</keyword>
<feature type="region of interest" description="Disordered" evidence="1">
    <location>
        <begin position="1229"/>
        <end position="1256"/>
    </location>
</feature>
<evidence type="ECO:0000313" key="4">
    <source>
        <dbReference type="Proteomes" id="UP001208570"/>
    </source>
</evidence>
<sequence length="1256" mass="142829">MFILIGKVHEFDPTKRLVHPGHSSKGTENKQDEKILIASKIAMEKGYEEMMKRYASQQKHLSKRPNWVPVRTRNAEEPNELTVTNVNQTRDLFRVEGFDGGAAEQQTSKEWLRTHNIENVKLTLKDLVNKGKICRPKTNSETGKLQQHIQFEAVDINEFEYKLNLAIETYTKRIKWLLQGSKKIFGLIKGQRIAMLVDCSDANFGFGRVSGFQDSLLHLLDEQLSKKKGLYLAAFGTEIYPLWKNAMDVNCRSIEQAKEWVSSLKPRGGCNLLKALKHIYKQPDISTVLLIVGSVPDQGVNVLCEYVEQMGVGEEKQIFTVAYDCNNSHTVNALKQLAEHSGGNFHCYATASEEQIYTGTDISLLLSEIQKSQDVINKIKSMRQGLLGTALVTVMNEICNEVAKLPQSRFLPRPPGHDLPLQIDVPQFIPHTSEAWLAENGLKAKGLDLYQVLAPNAYSYREEFIPVIRKTVQSQVHQKAMAQFTWHDGSTKNIHVDMTQLFEYQKQLGATVKIFEKRIDWLSLASRKIFGTITGKSVLILVDLSLSNTNYLAHIQHSVRLLLEQQMANKEYFNIIIFGTEIKKWKPTLVRPTPENLQACWRWILDQQCSGSRDFMGGVHAALENDEEAKHNVDVDDLYLFTSGIPDQSADIVNAYLEEACAGRNLQLHAILFNVDDYDAHGAIPGRYANITKTAEVLRTLAHTTRGRFHWFRETGIIESDDIAAISLEIEKALNFSKKCALLVESVKKKYNIEEKYKNEMKALCAPPKHPALPPGTIMKALPAPKHKTMKQREDSQDQDEGPKALTWRPSSAKKSEEKLVARIRPQSAVEHRPSKDPMRKVKSTTKPQQAFFYTDNKNDIGAVYRKYPNSKSVRKNIKMCMIPDKEDQLSTKEWLRMFSLHKLKLDLNKMVSGPDCRHVSKPVRTLNKVVDARTCNIFPTVNVQGTLKHLQLLPSELKDYEEQTEKVLRRYLKRLQWLLSGSRRVFGSVVEKKIVLLLDTSGSMDPYMDELKKELASLIWDQLQRHGIKFNMIRFSKECERWKPKIVEPAEQTCHDAVKWVSTFVSNGNTCTLDALEMAFEEPDIDAIYLLTDGKPDSSTALVLHEVEKLNTDRNVIVNTISFNCDDSTANSFLKSLSKSTGGRYHHCHHTFDAHLFAHKLLTEGFVDHECANFSEFISFPAIPQQHPALPDFESDDLRLLGKEITQARRYLAQSRSYRAMYDSLRQMNDERGPPSHSCVTVGAGNKPRPLSAKP</sequence>
<evidence type="ECO:0000256" key="1">
    <source>
        <dbReference type="SAM" id="MobiDB-lite"/>
    </source>
</evidence>
<proteinExistence type="predicted"/>
<dbReference type="SMART" id="SM00327">
    <property type="entry name" value="VWA"/>
    <property type="match status" value="1"/>
</dbReference>
<dbReference type="PANTHER" id="PTHR46478:SF1">
    <property type="entry name" value="VON WILLEBRAND FACTOR A DOMAIN-CONTAINING PROTEIN 3A"/>
    <property type="match status" value="1"/>
</dbReference>
<dbReference type="CDD" id="cd00198">
    <property type="entry name" value="vWFA"/>
    <property type="match status" value="2"/>
</dbReference>
<feature type="compositionally biased region" description="Basic and acidic residues" evidence="1">
    <location>
        <begin position="830"/>
        <end position="840"/>
    </location>
</feature>
<dbReference type="AlphaFoldDB" id="A0AAD9JGN5"/>
<reference evidence="3" key="1">
    <citation type="journal article" date="2023" name="Mol. Biol. Evol.">
        <title>Third-Generation Sequencing Reveals the Adaptive Role of the Epigenome in Three Deep-Sea Polychaetes.</title>
        <authorList>
            <person name="Perez M."/>
            <person name="Aroh O."/>
            <person name="Sun Y."/>
            <person name="Lan Y."/>
            <person name="Juniper S.K."/>
            <person name="Young C.R."/>
            <person name="Angers B."/>
            <person name="Qian P.Y."/>
        </authorList>
    </citation>
    <scope>NUCLEOTIDE SEQUENCE</scope>
    <source>
        <strain evidence="3">P08H-3</strain>
    </source>
</reference>
<feature type="region of interest" description="Disordered" evidence="1">
    <location>
        <begin position="827"/>
        <end position="846"/>
    </location>
</feature>
<protein>
    <recommendedName>
        <fullName evidence="2">VWFA domain-containing protein</fullName>
    </recommendedName>
</protein>
<dbReference type="EMBL" id="JAODUP010000349">
    <property type="protein sequence ID" value="KAK2151830.1"/>
    <property type="molecule type" value="Genomic_DNA"/>
</dbReference>
<name>A0AAD9JGN5_9ANNE</name>
<dbReference type="PANTHER" id="PTHR46478">
    <property type="entry name" value="VON WILLEBRAND FACTOR A DOMAIN-CONTAINING PROTEIN 3A"/>
    <property type="match status" value="1"/>
</dbReference>
<dbReference type="PROSITE" id="PS50234">
    <property type="entry name" value="VWFA"/>
    <property type="match status" value="1"/>
</dbReference>
<comment type="caution">
    <text evidence="3">The sequence shown here is derived from an EMBL/GenBank/DDBJ whole genome shotgun (WGS) entry which is preliminary data.</text>
</comment>
<feature type="domain" description="VWFA" evidence="2">
    <location>
        <begin position="994"/>
        <end position="1171"/>
    </location>
</feature>
<organism evidence="3 4">
    <name type="scientific">Paralvinella palmiformis</name>
    <dbReference type="NCBI Taxonomy" id="53620"/>
    <lineage>
        <taxon>Eukaryota</taxon>
        <taxon>Metazoa</taxon>
        <taxon>Spiralia</taxon>
        <taxon>Lophotrochozoa</taxon>
        <taxon>Annelida</taxon>
        <taxon>Polychaeta</taxon>
        <taxon>Sedentaria</taxon>
        <taxon>Canalipalpata</taxon>
        <taxon>Terebellida</taxon>
        <taxon>Terebelliformia</taxon>
        <taxon>Alvinellidae</taxon>
        <taxon>Paralvinella</taxon>
    </lineage>
</organism>
<dbReference type="Gene3D" id="3.40.50.410">
    <property type="entry name" value="von Willebrand factor, type A domain"/>
    <property type="match status" value="2"/>
</dbReference>
<dbReference type="Pfam" id="PF13768">
    <property type="entry name" value="VWA_3"/>
    <property type="match status" value="3"/>
</dbReference>
<dbReference type="InterPro" id="IPR036465">
    <property type="entry name" value="vWFA_dom_sf"/>
</dbReference>
<gene>
    <name evidence="3" type="ORF">LSH36_349g01006</name>
</gene>
<evidence type="ECO:0000259" key="2">
    <source>
        <dbReference type="PROSITE" id="PS50234"/>
    </source>
</evidence>
<evidence type="ECO:0000313" key="3">
    <source>
        <dbReference type="EMBL" id="KAK2151830.1"/>
    </source>
</evidence>
<dbReference type="InterPro" id="IPR002035">
    <property type="entry name" value="VWF_A"/>
</dbReference>
<feature type="region of interest" description="Disordered" evidence="1">
    <location>
        <begin position="785"/>
        <end position="820"/>
    </location>
</feature>